<feature type="disulfide bond" evidence="17">
    <location>
        <begin position="128"/>
        <end position="324"/>
    </location>
</feature>
<comment type="similarity">
    <text evidence="18">Belongs to the peroxidase family. Classical plant (class III) peroxidase subfamily.</text>
</comment>
<feature type="disulfide bond" evidence="17">
    <location>
        <begin position="208"/>
        <end position="233"/>
    </location>
</feature>
<evidence type="ECO:0000313" key="20">
    <source>
        <dbReference type="Proteomes" id="UP000504604"/>
    </source>
</evidence>
<evidence type="ECO:0000313" key="21">
    <source>
        <dbReference type="RefSeq" id="XP_011080739.1"/>
    </source>
</evidence>
<feature type="binding site" description="axial binding residue" evidence="15">
    <location>
        <position position="201"/>
    </location>
    <ligand>
        <name>heme b</name>
        <dbReference type="ChEBI" id="CHEBI:60344"/>
    </ligand>
    <ligandPart>
        <name>Fe</name>
        <dbReference type="ChEBI" id="CHEBI:18248"/>
    </ligandPart>
</feature>
<evidence type="ECO:0000256" key="5">
    <source>
        <dbReference type="ARBA" id="ARBA00022559"/>
    </source>
</evidence>
<evidence type="ECO:0000256" key="4">
    <source>
        <dbReference type="ARBA" id="ARBA00012313"/>
    </source>
</evidence>
<keyword evidence="11 17" id="KW-1015">Disulfide bond</keyword>
<evidence type="ECO:0000256" key="13">
    <source>
        <dbReference type="PIRSR" id="PIRSR600823-1"/>
    </source>
</evidence>
<dbReference type="InterPro" id="IPR033905">
    <property type="entry name" value="Secretory_peroxidase"/>
</dbReference>
<reference evidence="21" key="1">
    <citation type="submission" date="2025-08" db="UniProtKB">
        <authorList>
            <consortium name="RefSeq"/>
        </authorList>
    </citation>
    <scope>IDENTIFICATION</scope>
</reference>
<keyword evidence="8 15" id="KW-0106">Calcium</keyword>
<feature type="binding site" evidence="15">
    <location>
        <position position="81"/>
    </location>
    <ligand>
        <name>Ca(2+)</name>
        <dbReference type="ChEBI" id="CHEBI:29108"/>
        <label>1</label>
    </ligand>
</feature>
<dbReference type="GO" id="GO:0140825">
    <property type="term" value="F:lactoperoxidase activity"/>
    <property type="evidence" value="ECO:0007669"/>
    <property type="project" value="UniProtKB-EC"/>
</dbReference>
<name>A0A6I9TIW6_SESIN</name>
<evidence type="ECO:0000256" key="11">
    <source>
        <dbReference type="ARBA" id="ARBA00023157"/>
    </source>
</evidence>
<evidence type="ECO:0000256" key="18">
    <source>
        <dbReference type="RuleBase" id="RU362060"/>
    </source>
</evidence>
<feature type="binding site" evidence="15">
    <location>
        <position position="79"/>
    </location>
    <ligand>
        <name>Ca(2+)</name>
        <dbReference type="ChEBI" id="CHEBI:29108"/>
        <label>1</label>
    </ligand>
</feature>
<dbReference type="InterPro" id="IPR002016">
    <property type="entry name" value="Haem_peroxidase"/>
</dbReference>
<evidence type="ECO:0000256" key="6">
    <source>
        <dbReference type="ARBA" id="ARBA00022617"/>
    </source>
</evidence>
<keyword evidence="20" id="KW-1185">Reference proteome</keyword>
<dbReference type="PRINTS" id="PR00458">
    <property type="entry name" value="PEROXIDASE"/>
</dbReference>
<dbReference type="GO" id="GO:0046872">
    <property type="term" value="F:metal ion binding"/>
    <property type="evidence" value="ECO:0007669"/>
    <property type="project" value="UniProtKB-UniRule"/>
</dbReference>
<dbReference type="PROSITE" id="PS50873">
    <property type="entry name" value="PEROXIDASE_4"/>
    <property type="match status" value="1"/>
</dbReference>
<dbReference type="GeneID" id="105163910"/>
<evidence type="ECO:0000256" key="8">
    <source>
        <dbReference type="ARBA" id="ARBA00022837"/>
    </source>
</evidence>
<feature type="binding site" evidence="15">
    <location>
        <position position="248"/>
    </location>
    <ligand>
        <name>Ca(2+)</name>
        <dbReference type="ChEBI" id="CHEBI:29108"/>
        <label>2</label>
    </ligand>
</feature>
<evidence type="ECO:0000256" key="2">
    <source>
        <dbReference type="ARBA" id="ARBA00002322"/>
    </source>
</evidence>
<keyword evidence="6 18" id="KW-0349">Heme</keyword>
<keyword evidence="18" id="KW-0732">Signal</keyword>
<feature type="disulfide bond" evidence="17">
    <location>
        <begin position="75"/>
        <end position="80"/>
    </location>
</feature>
<evidence type="ECO:0000256" key="1">
    <source>
        <dbReference type="ARBA" id="ARBA00000189"/>
    </source>
</evidence>
<dbReference type="Pfam" id="PF00141">
    <property type="entry name" value="peroxidase"/>
    <property type="match status" value="1"/>
</dbReference>
<evidence type="ECO:0000256" key="9">
    <source>
        <dbReference type="ARBA" id="ARBA00023002"/>
    </source>
</evidence>
<keyword evidence="18" id="KW-0964">Secreted</keyword>
<keyword evidence="18" id="KW-0376">Hydrogen peroxide</keyword>
<feature type="domain" description="Plant heme peroxidase family profile" evidence="19">
    <location>
        <begin position="32"/>
        <end position="328"/>
    </location>
</feature>
<evidence type="ECO:0000256" key="14">
    <source>
        <dbReference type="PIRSR" id="PIRSR600823-2"/>
    </source>
</evidence>
<feature type="binding site" evidence="15">
    <location>
        <position position="251"/>
    </location>
    <ligand>
        <name>Ca(2+)</name>
        <dbReference type="ChEBI" id="CHEBI:29108"/>
        <label>2</label>
    </ligand>
</feature>
<dbReference type="PROSITE" id="PS00435">
    <property type="entry name" value="PEROXIDASE_1"/>
    <property type="match status" value="1"/>
</dbReference>
<feature type="binding site" evidence="15">
    <location>
        <position position="77"/>
    </location>
    <ligand>
        <name>Ca(2+)</name>
        <dbReference type="ChEBI" id="CHEBI:29108"/>
        <label>1</label>
    </ligand>
</feature>
<dbReference type="FunFam" id="1.10.520.10:FF:000001">
    <property type="entry name" value="Peroxidase"/>
    <property type="match status" value="1"/>
</dbReference>
<dbReference type="InterPro" id="IPR019793">
    <property type="entry name" value="Peroxidases_heam-ligand_BS"/>
</dbReference>
<dbReference type="Gene3D" id="1.10.420.10">
    <property type="entry name" value="Peroxidase, domain 2"/>
    <property type="match status" value="1"/>
</dbReference>
<dbReference type="InterPro" id="IPR010255">
    <property type="entry name" value="Haem_peroxidase_sf"/>
</dbReference>
<evidence type="ECO:0000256" key="3">
    <source>
        <dbReference type="ARBA" id="ARBA00006873"/>
    </source>
</evidence>
<evidence type="ECO:0000256" key="7">
    <source>
        <dbReference type="ARBA" id="ARBA00022723"/>
    </source>
</evidence>
<dbReference type="InterPro" id="IPR019794">
    <property type="entry name" value="Peroxidases_AS"/>
</dbReference>
<dbReference type="GO" id="GO:0006979">
    <property type="term" value="P:response to oxidative stress"/>
    <property type="evidence" value="ECO:0007669"/>
    <property type="project" value="UniProtKB-UniRule"/>
</dbReference>
<feature type="binding site" evidence="15">
    <location>
        <position position="256"/>
    </location>
    <ligand>
        <name>Ca(2+)</name>
        <dbReference type="ChEBI" id="CHEBI:29108"/>
        <label>2</label>
    </ligand>
</feature>
<dbReference type="EC" id="1.11.1.7" evidence="4 18"/>
<feature type="binding site" evidence="15">
    <location>
        <position position="95"/>
    </location>
    <ligand>
        <name>Ca(2+)</name>
        <dbReference type="ChEBI" id="CHEBI:29108"/>
        <label>1</label>
    </ligand>
</feature>
<evidence type="ECO:0000256" key="12">
    <source>
        <dbReference type="ARBA" id="ARBA00023180"/>
    </source>
</evidence>
<feature type="binding site" evidence="15">
    <location>
        <position position="83"/>
    </location>
    <ligand>
        <name>Ca(2+)</name>
        <dbReference type="ChEBI" id="CHEBI:29108"/>
        <label>1</label>
    </ligand>
</feature>
<evidence type="ECO:0000259" key="19">
    <source>
        <dbReference type="PROSITE" id="PS50873"/>
    </source>
</evidence>
<sequence length="328" mass="35575">MVHFCFSSSSSMIMIVGLLVVLAHLKGSSSTHLSTDFYDKSCPTVFSIVKSVVKSAVMEEKRMGASLLRLHFHDCFVQGCDASILLDDTPTFKGEKTAGGNNNSVRGYEVIDHIKSKVEAVCPGIVSCADIVTIAARDSVVFLGGPNWKVTVGRRDSKTASLEAANSGVLPGPDSNLSTLIQKFQDQGLSPTDLVALSGTHTIGKARCVVFRERIYNDTIIDASFAKKRQRRCPRNSGLGDDNFAPLDNKTPKIFDTAYFKNLIAKKGLLHSDQVLYDGGSTDSLVELYSKSPESFNKDLVVAMIKMGDISPLTGSNGEIRKNCRKPN</sequence>
<comment type="similarity">
    <text evidence="3">Belongs to the peroxidase family. Ascorbate peroxidase subfamily.</text>
</comment>
<feature type="binding site" evidence="14">
    <location>
        <position position="171"/>
    </location>
    <ligand>
        <name>substrate</name>
    </ligand>
</feature>
<keyword evidence="12" id="KW-0325">Glycoprotein</keyword>
<dbReference type="GO" id="GO:0042744">
    <property type="term" value="P:hydrogen peroxide catabolic process"/>
    <property type="evidence" value="ECO:0007669"/>
    <property type="project" value="UniProtKB-KW"/>
</dbReference>
<dbReference type="AlphaFoldDB" id="A0A6I9TIW6"/>
<keyword evidence="9 18" id="KW-0560">Oxidoreductase</keyword>
<comment type="catalytic activity">
    <reaction evidence="1 18">
        <text>2 a phenolic donor + H2O2 = 2 a phenolic radical donor + 2 H2O</text>
        <dbReference type="Rhea" id="RHEA:56136"/>
        <dbReference type="ChEBI" id="CHEBI:15377"/>
        <dbReference type="ChEBI" id="CHEBI:16240"/>
        <dbReference type="ChEBI" id="CHEBI:139520"/>
        <dbReference type="ChEBI" id="CHEBI:139521"/>
        <dbReference type="EC" id="1.11.1.7"/>
    </reaction>
</comment>
<dbReference type="RefSeq" id="XP_011080739.1">
    <property type="nucleotide sequence ID" value="XM_011082437.2"/>
</dbReference>
<dbReference type="KEGG" id="sind:105163910"/>
<evidence type="ECO:0000256" key="16">
    <source>
        <dbReference type="PIRSR" id="PIRSR600823-4"/>
    </source>
</evidence>
<dbReference type="InParanoid" id="A0A6I9TIW6"/>
<dbReference type="PANTHER" id="PTHR31388">
    <property type="entry name" value="PEROXIDASE 72-RELATED"/>
    <property type="match status" value="1"/>
</dbReference>
<feature type="signal peptide" evidence="18">
    <location>
        <begin position="1"/>
        <end position="30"/>
    </location>
</feature>
<dbReference type="OrthoDB" id="2113341at2759"/>
<feature type="chain" id="PRO_5027138292" description="Peroxidase" evidence="18">
    <location>
        <begin position="31"/>
        <end position="328"/>
    </location>
</feature>
<feature type="binding site" evidence="15">
    <location>
        <position position="202"/>
    </location>
    <ligand>
        <name>Ca(2+)</name>
        <dbReference type="ChEBI" id="CHEBI:29108"/>
        <label>2</label>
    </ligand>
</feature>
<proteinExistence type="inferred from homology"/>
<evidence type="ECO:0000256" key="10">
    <source>
        <dbReference type="ARBA" id="ARBA00023004"/>
    </source>
</evidence>
<keyword evidence="7 15" id="KW-0479">Metal-binding</keyword>
<dbReference type="FunFam" id="1.10.420.10:FF:000006">
    <property type="entry name" value="Peroxidase"/>
    <property type="match status" value="1"/>
</dbReference>
<protein>
    <recommendedName>
        <fullName evidence="4 18">Peroxidase</fullName>
        <ecNumber evidence="4 18">1.11.1.7</ecNumber>
    </recommendedName>
</protein>
<dbReference type="Proteomes" id="UP000504604">
    <property type="component" value="Linkage group LG6"/>
</dbReference>
<accession>A0A6I9TIW6</accession>
<feature type="binding site" evidence="15">
    <location>
        <position position="74"/>
    </location>
    <ligand>
        <name>Ca(2+)</name>
        <dbReference type="ChEBI" id="CHEBI:29108"/>
        <label>1</label>
    </ligand>
</feature>
<dbReference type="PANTHER" id="PTHR31388:SF144">
    <property type="entry name" value="PEROXIDASE 67-RELATED"/>
    <property type="match status" value="1"/>
</dbReference>
<keyword evidence="5 18" id="KW-0575">Peroxidase</keyword>
<dbReference type="PROSITE" id="PS00436">
    <property type="entry name" value="PEROXIDASE_2"/>
    <property type="match status" value="1"/>
</dbReference>
<dbReference type="CDD" id="cd00693">
    <property type="entry name" value="secretory_peroxidase"/>
    <property type="match status" value="1"/>
</dbReference>
<evidence type="ECO:0000256" key="17">
    <source>
        <dbReference type="PIRSR" id="PIRSR600823-5"/>
    </source>
</evidence>
<feature type="active site" description="Proton acceptor" evidence="13">
    <location>
        <position position="73"/>
    </location>
</feature>
<evidence type="ECO:0000256" key="15">
    <source>
        <dbReference type="PIRSR" id="PIRSR600823-3"/>
    </source>
</evidence>
<dbReference type="GO" id="GO:0020037">
    <property type="term" value="F:heme binding"/>
    <property type="evidence" value="ECO:0007669"/>
    <property type="project" value="UniProtKB-UniRule"/>
</dbReference>
<comment type="cofactor">
    <cofactor evidence="15 18">
        <name>Ca(2+)</name>
        <dbReference type="ChEBI" id="CHEBI:29108"/>
    </cofactor>
    <text evidence="15 18">Binds 2 calcium ions per subunit.</text>
</comment>
<feature type="disulfide bond" evidence="17">
    <location>
        <begin position="42"/>
        <end position="122"/>
    </location>
</feature>
<feature type="site" description="Transition state stabilizer" evidence="16">
    <location>
        <position position="69"/>
    </location>
</feature>
<dbReference type="SUPFAM" id="SSF48113">
    <property type="entry name" value="Heme-dependent peroxidases"/>
    <property type="match status" value="1"/>
</dbReference>
<dbReference type="PRINTS" id="PR00461">
    <property type="entry name" value="PLPEROXIDASE"/>
</dbReference>
<organism evidence="20 21">
    <name type="scientific">Sesamum indicum</name>
    <name type="common">Oriental sesame</name>
    <name type="synonym">Sesamum orientale</name>
    <dbReference type="NCBI Taxonomy" id="4182"/>
    <lineage>
        <taxon>Eukaryota</taxon>
        <taxon>Viridiplantae</taxon>
        <taxon>Streptophyta</taxon>
        <taxon>Embryophyta</taxon>
        <taxon>Tracheophyta</taxon>
        <taxon>Spermatophyta</taxon>
        <taxon>Magnoliopsida</taxon>
        <taxon>eudicotyledons</taxon>
        <taxon>Gunneridae</taxon>
        <taxon>Pentapetalae</taxon>
        <taxon>asterids</taxon>
        <taxon>lamiids</taxon>
        <taxon>Lamiales</taxon>
        <taxon>Pedaliaceae</taxon>
        <taxon>Sesamum</taxon>
    </lineage>
</organism>
<dbReference type="GO" id="GO:0005576">
    <property type="term" value="C:extracellular region"/>
    <property type="evidence" value="ECO:0007669"/>
    <property type="project" value="UniProtKB-SubCell"/>
</dbReference>
<comment type="subcellular location">
    <subcellularLocation>
        <location evidence="18">Secreted</location>
    </subcellularLocation>
</comment>
<comment type="function">
    <text evidence="2">Removal of H(2)O(2), oxidation of toxic reductants, biosynthesis and degradation of lignin, suberization, auxin catabolism, response to environmental stresses such as wounding, pathogen attack and oxidative stress. These functions might be dependent on each isozyme/isoform in each plant tissue.</text>
</comment>
<comment type="cofactor">
    <cofactor evidence="15 18">
        <name>heme b</name>
        <dbReference type="ChEBI" id="CHEBI:60344"/>
    </cofactor>
    <text evidence="15 18">Binds 1 heme b (iron(II)-protoporphyrin IX) group per subunit.</text>
</comment>
<keyword evidence="10 15" id="KW-0408">Iron</keyword>
<dbReference type="Gene3D" id="1.10.520.10">
    <property type="match status" value="1"/>
</dbReference>
<dbReference type="InterPro" id="IPR000823">
    <property type="entry name" value="Peroxidase_pln"/>
</dbReference>
<gene>
    <name evidence="21" type="primary">LOC105163910</name>
</gene>